<accession>A0A8J3BGC3</accession>
<dbReference type="Proteomes" id="UP000637720">
    <property type="component" value="Unassembled WGS sequence"/>
</dbReference>
<feature type="transmembrane region" description="Helical" evidence="1">
    <location>
        <begin position="13"/>
        <end position="33"/>
    </location>
</feature>
<protein>
    <recommendedName>
        <fullName evidence="4">Metal-dependent hydrolase</fullName>
    </recommendedName>
</protein>
<dbReference type="PANTHER" id="PTHR40031">
    <property type="entry name" value="HYPOTHETICAL MEMBRANE SPANNING PROTEIN"/>
    <property type="match status" value="1"/>
</dbReference>
<keyword evidence="1" id="KW-0472">Membrane</keyword>
<dbReference type="Pfam" id="PF04307">
    <property type="entry name" value="YdjM"/>
    <property type="match status" value="1"/>
</dbReference>
<comment type="caution">
    <text evidence="2">The sequence shown here is derived from an EMBL/GenBank/DDBJ whole genome shotgun (WGS) entry which is preliminary data.</text>
</comment>
<evidence type="ECO:0000256" key="1">
    <source>
        <dbReference type="SAM" id="Phobius"/>
    </source>
</evidence>
<dbReference type="InterPro" id="IPR007404">
    <property type="entry name" value="YdjM-like"/>
</dbReference>
<proteinExistence type="predicted"/>
<evidence type="ECO:0000313" key="2">
    <source>
        <dbReference type="EMBL" id="GGK08525.1"/>
    </source>
</evidence>
<feature type="transmembrane region" description="Helical" evidence="1">
    <location>
        <begin position="77"/>
        <end position="96"/>
    </location>
</feature>
<evidence type="ECO:0000313" key="3">
    <source>
        <dbReference type="Proteomes" id="UP000637720"/>
    </source>
</evidence>
<keyword evidence="1" id="KW-1133">Transmembrane helix</keyword>
<dbReference type="PANTHER" id="PTHR40031:SF1">
    <property type="entry name" value="MEMBRANE-BOUND METAL-DEPENDENT HYDROLASE"/>
    <property type="match status" value="1"/>
</dbReference>
<organism evidence="2 3">
    <name type="scientific">Calditerricola satsumensis</name>
    <dbReference type="NCBI Taxonomy" id="373054"/>
    <lineage>
        <taxon>Bacteria</taxon>
        <taxon>Bacillati</taxon>
        <taxon>Bacillota</taxon>
        <taxon>Bacilli</taxon>
        <taxon>Bacillales</taxon>
        <taxon>Bacillaceae</taxon>
        <taxon>Calditerricola</taxon>
    </lineage>
</organism>
<reference evidence="2" key="1">
    <citation type="journal article" date="2014" name="Int. J. Syst. Evol. Microbiol.">
        <title>Complete genome sequence of Corynebacterium casei LMG S-19264T (=DSM 44701T), isolated from a smear-ripened cheese.</title>
        <authorList>
            <consortium name="US DOE Joint Genome Institute (JGI-PGF)"/>
            <person name="Walter F."/>
            <person name="Albersmeier A."/>
            <person name="Kalinowski J."/>
            <person name="Ruckert C."/>
        </authorList>
    </citation>
    <scope>NUCLEOTIDE SEQUENCE</scope>
    <source>
        <strain evidence="2">JCM 14719</strain>
    </source>
</reference>
<gene>
    <name evidence="2" type="ORF">GCM10007043_23250</name>
</gene>
<sequence>MELALGPLPFWSLLGWTYVAVFVHALTDLLNGYGTQVLWPFSRRWVAWNALPIFDPILFALHVLGLALWAAGLAPGPLFAAVYAATGAFCAWRWAVRRRVVRAVRRAIGDSRTRVTVLPTFSLGAWSVLADDGHTVRVGAWRNGRLTWLDALARPAPDHPAVRASQKHPFVQALLSFTRYAVPRVRPVAGGTEVRWVDVRFRTAGGHYPLVAAVFLDRSGRVKEAAIGWMYREEQLRKKLGLTDAAGA</sequence>
<evidence type="ECO:0008006" key="4">
    <source>
        <dbReference type="Google" id="ProtNLM"/>
    </source>
</evidence>
<dbReference type="EMBL" id="BMOF01000086">
    <property type="protein sequence ID" value="GGK08525.1"/>
    <property type="molecule type" value="Genomic_DNA"/>
</dbReference>
<dbReference type="AlphaFoldDB" id="A0A8J3BGC3"/>
<dbReference type="RefSeq" id="WP_188818226.1">
    <property type="nucleotide sequence ID" value="NZ_BMOF01000086.1"/>
</dbReference>
<name>A0A8J3BGC3_9BACI</name>
<keyword evidence="3" id="KW-1185">Reference proteome</keyword>
<dbReference type="InterPro" id="IPR053170">
    <property type="entry name" value="Transcription_regulator"/>
</dbReference>
<reference evidence="2" key="2">
    <citation type="submission" date="2020-09" db="EMBL/GenBank/DDBJ databases">
        <authorList>
            <person name="Sun Q."/>
            <person name="Ohkuma M."/>
        </authorList>
    </citation>
    <scope>NUCLEOTIDE SEQUENCE</scope>
    <source>
        <strain evidence="2">JCM 14719</strain>
    </source>
</reference>
<keyword evidence="1" id="KW-0812">Transmembrane</keyword>
<feature type="transmembrane region" description="Helical" evidence="1">
    <location>
        <begin position="45"/>
        <end position="71"/>
    </location>
</feature>